<dbReference type="Gene3D" id="2.170.130.10">
    <property type="entry name" value="TonB-dependent receptor, plug domain"/>
    <property type="match status" value="1"/>
</dbReference>
<keyword evidence="2 10" id="KW-0813">Transport</keyword>
<dbReference type="InterPro" id="IPR012910">
    <property type="entry name" value="Plug_dom"/>
</dbReference>
<keyword evidence="15" id="KW-1185">Reference proteome</keyword>
<reference evidence="15" key="1">
    <citation type="journal article" date="2019" name="Int. J. Syst. Evol. Microbiol.">
        <title>The Global Catalogue of Microorganisms (GCM) 10K type strain sequencing project: providing services to taxonomists for standard genome sequencing and annotation.</title>
        <authorList>
            <consortium name="The Broad Institute Genomics Platform"/>
            <consortium name="The Broad Institute Genome Sequencing Center for Infectious Disease"/>
            <person name="Wu L."/>
            <person name="Ma J."/>
        </authorList>
    </citation>
    <scope>NUCLEOTIDE SEQUENCE [LARGE SCALE GENOMIC DNA]</scope>
    <source>
        <strain evidence="15">JCM 18326</strain>
    </source>
</reference>
<evidence type="ECO:0000256" key="2">
    <source>
        <dbReference type="ARBA" id="ARBA00022448"/>
    </source>
</evidence>
<evidence type="ECO:0000256" key="1">
    <source>
        <dbReference type="ARBA" id="ARBA00004571"/>
    </source>
</evidence>
<feature type="domain" description="TonB-dependent receptor-like beta-barrel" evidence="12">
    <location>
        <begin position="391"/>
        <end position="795"/>
    </location>
</feature>
<keyword evidence="6 11" id="KW-0798">TonB box</keyword>
<evidence type="ECO:0000256" key="7">
    <source>
        <dbReference type="ARBA" id="ARBA00023136"/>
    </source>
</evidence>
<evidence type="ECO:0000256" key="8">
    <source>
        <dbReference type="ARBA" id="ARBA00023170"/>
    </source>
</evidence>
<dbReference type="InterPro" id="IPR023996">
    <property type="entry name" value="TonB-dep_OMP_SusC/RagA"/>
</dbReference>
<keyword evidence="4 10" id="KW-0812">Transmembrane</keyword>
<gene>
    <name evidence="14" type="ORF">GCM10023331_25690</name>
</gene>
<organism evidence="14 15">
    <name type="scientific">Algivirga pacifica</name>
    <dbReference type="NCBI Taxonomy" id="1162670"/>
    <lineage>
        <taxon>Bacteria</taxon>
        <taxon>Pseudomonadati</taxon>
        <taxon>Bacteroidota</taxon>
        <taxon>Cytophagia</taxon>
        <taxon>Cytophagales</taxon>
        <taxon>Flammeovirgaceae</taxon>
        <taxon>Algivirga</taxon>
    </lineage>
</organism>
<dbReference type="SUPFAM" id="SSF56935">
    <property type="entry name" value="Porins"/>
    <property type="match status" value="1"/>
</dbReference>
<dbReference type="Pfam" id="PF13715">
    <property type="entry name" value="CarbopepD_reg_2"/>
    <property type="match status" value="1"/>
</dbReference>
<sequence length="1017" mass="111771">MLTVPLLLLVSGVWAQDRVLSGTVRDAEDNITLIGVNVVIKGTTIGTVTDFDGNYKMTIPYSDSPVVLEFSMIGYEKKSIVLSNQTTLNVSLTTEADQLDEVVVTAFGIEQEKKALNYAVQRVAGSELQDTQKQNVIESLSGKVAGVQVSTTSGSPGAGSFILIRGMSSIAEGGENQPLFVVDGIPVRNERTSTGGNSAMDIDMNDVENVSVLKGGAAAALYGLEAANGVVLITTKSGKTGKTKVSVGSTTQFDMPLNVAERQSSFLQGTRGLSVGNTFLSWGPLATPGDTLYQNNTSDFFDVGVMQKYNLSVSGGNEKVNFYTSANFMDHQGVVPTERYKRIGLLAKGRVQFNDYIDVTTSLNYIRSNVSRLPASMYSVYNWPYNDEMANYLYPNGEKRWLYDLPEEDQEDNRNNPYWLRENNSRNERIDRLIGQAMLNYKPTSALTFSYRLGTDISNSFYRAVTMPTTAGNSFGGAISDSDKYRVSLTSTFNISYDKQLGDHFRLTALIGNNYQYNGSLTSVVSGEEFLNPGFVSINNLEQSTMFNTDYRGQSQLIGGYADIKLDYKGIAYMGASYRRDWASTLPQKNSPFDYPSVSAGFVFSELLPESTKELLSYGKIHGNYATVGKIPPPYSLTSTLEAYKGINNGYNYFYQGGNPELKPEETVSWEIGADMRFFNGKTHLEATLYEMSAYDQIIPGRVSPSSGYIIMVFNSGSIRNRGIEVLLDHTLAVSDDFTWDASLNFTRNKSRLIGLPDHMSAAIVTSGQVLQQARPGHTEGEPIMGVLGTTYLRDKEGNIVVDERGYPRIGTYQLDENGDYIQKADGSLAVDYNGNKMIGNREPDWMMGLTNTFKYKGWSLGVMMNFVVGGDVVNATASSMYSLGTHHYLEQYRNQGVVVNGVVEKEGGFEPNTTTAIVDQDFIRESILPVGENFVEDGTSARLEFVRLGYTFNKYQIEKLGFDKLSFNVTAKNLLLLTKYSGADPNTNYGGVGTIGLDNYGVPLTRSLTVGINASF</sequence>
<keyword evidence="9 10" id="KW-0998">Cell outer membrane</keyword>
<dbReference type="Gene3D" id="2.60.40.1120">
    <property type="entry name" value="Carboxypeptidase-like, regulatory domain"/>
    <property type="match status" value="1"/>
</dbReference>
<dbReference type="PROSITE" id="PS52016">
    <property type="entry name" value="TONB_DEPENDENT_REC_3"/>
    <property type="match status" value="1"/>
</dbReference>
<dbReference type="PANTHER" id="PTHR30069:SF29">
    <property type="entry name" value="HEMOGLOBIN AND HEMOGLOBIN-HAPTOGLOBIN-BINDING PROTEIN 1-RELATED"/>
    <property type="match status" value="1"/>
</dbReference>
<dbReference type="InterPro" id="IPR008969">
    <property type="entry name" value="CarboxyPept-like_regulatory"/>
</dbReference>
<protein>
    <submittedName>
        <fullName evidence="14">SusC/RagA family TonB-linked outer membrane protein</fullName>
    </submittedName>
</protein>
<dbReference type="InterPro" id="IPR000531">
    <property type="entry name" value="Beta-barrel_TonB"/>
</dbReference>
<evidence type="ECO:0000313" key="14">
    <source>
        <dbReference type="EMBL" id="GAA4839384.1"/>
    </source>
</evidence>
<dbReference type="EMBL" id="BAABJX010000038">
    <property type="protein sequence ID" value="GAA4839384.1"/>
    <property type="molecule type" value="Genomic_DNA"/>
</dbReference>
<evidence type="ECO:0000256" key="10">
    <source>
        <dbReference type="PROSITE-ProRule" id="PRU01360"/>
    </source>
</evidence>
<dbReference type="InterPro" id="IPR023997">
    <property type="entry name" value="TonB-dep_OMP_SusC/RagA_CS"/>
</dbReference>
<evidence type="ECO:0000259" key="12">
    <source>
        <dbReference type="Pfam" id="PF00593"/>
    </source>
</evidence>
<keyword evidence="8" id="KW-0675">Receptor</keyword>
<keyword evidence="3 10" id="KW-1134">Transmembrane beta strand</keyword>
<dbReference type="InterPro" id="IPR037066">
    <property type="entry name" value="Plug_dom_sf"/>
</dbReference>
<dbReference type="Pfam" id="PF00593">
    <property type="entry name" value="TonB_dep_Rec_b-barrel"/>
    <property type="match status" value="1"/>
</dbReference>
<comment type="similarity">
    <text evidence="10 11">Belongs to the TonB-dependent receptor family.</text>
</comment>
<dbReference type="InterPro" id="IPR036942">
    <property type="entry name" value="Beta-barrel_TonB_sf"/>
</dbReference>
<evidence type="ECO:0000256" key="5">
    <source>
        <dbReference type="ARBA" id="ARBA00022729"/>
    </source>
</evidence>
<evidence type="ECO:0000256" key="9">
    <source>
        <dbReference type="ARBA" id="ARBA00023237"/>
    </source>
</evidence>
<dbReference type="SUPFAM" id="SSF49464">
    <property type="entry name" value="Carboxypeptidase regulatory domain-like"/>
    <property type="match status" value="1"/>
</dbReference>
<evidence type="ECO:0000259" key="13">
    <source>
        <dbReference type="Pfam" id="PF07715"/>
    </source>
</evidence>
<dbReference type="NCBIfam" id="TIGR04056">
    <property type="entry name" value="OMP_RagA_SusC"/>
    <property type="match status" value="1"/>
</dbReference>
<dbReference type="PANTHER" id="PTHR30069">
    <property type="entry name" value="TONB-DEPENDENT OUTER MEMBRANE RECEPTOR"/>
    <property type="match status" value="1"/>
</dbReference>
<feature type="domain" description="TonB-dependent receptor plug" evidence="13">
    <location>
        <begin position="114"/>
        <end position="230"/>
    </location>
</feature>
<dbReference type="NCBIfam" id="TIGR04057">
    <property type="entry name" value="SusC_RagA_signa"/>
    <property type="match status" value="1"/>
</dbReference>
<keyword evidence="7 10" id="KW-0472">Membrane</keyword>
<comment type="subcellular location">
    <subcellularLocation>
        <location evidence="1 10">Cell outer membrane</location>
        <topology evidence="1 10">Multi-pass membrane protein</topology>
    </subcellularLocation>
</comment>
<dbReference type="Pfam" id="PF07715">
    <property type="entry name" value="Plug"/>
    <property type="match status" value="1"/>
</dbReference>
<name>A0ABP9DGR4_9BACT</name>
<evidence type="ECO:0000256" key="3">
    <source>
        <dbReference type="ARBA" id="ARBA00022452"/>
    </source>
</evidence>
<accession>A0ABP9DGR4</accession>
<evidence type="ECO:0000313" key="15">
    <source>
        <dbReference type="Proteomes" id="UP001500298"/>
    </source>
</evidence>
<evidence type="ECO:0000256" key="4">
    <source>
        <dbReference type="ARBA" id="ARBA00022692"/>
    </source>
</evidence>
<dbReference type="InterPro" id="IPR039426">
    <property type="entry name" value="TonB-dep_rcpt-like"/>
</dbReference>
<keyword evidence="5" id="KW-0732">Signal</keyword>
<comment type="caution">
    <text evidence="14">The sequence shown here is derived from an EMBL/GenBank/DDBJ whole genome shotgun (WGS) entry which is preliminary data.</text>
</comment>
<proteinExistence type="inferred from homology"/>
<dbReference type="Gene3D" id="2.40.170.20">
    <property type="entry name" value="TonB-dependent receptor, beta-barrel domain"/>
    <property type="match status" value="1"/>
</dbReference>
<evidence type="ECO:0000256" key="11">
    <source>
        <dbReference type="RuleBase" id="RU003357"/>
    </source>
</evidence>
<evidence type="ECO:0000256" key="6">
    <source>
        <dbReference type="ARBA" id="ARBA00023077"/>
    </source>
</evidence>
<dbReference type="Proteomes" id="UP001500298">
    <property type="component" value="Unassembled WGS sequence"/>
</dbReference>